<dbReference type="AlphaFoldDB" id="A0A0G0X3N2"/>
<comment type="caution">
    <text evidence="2">The sequence shown here is derived from an EMBL/GenBank/DDBJ whole genome shotgun (WGS) entry which is preliminary data.</text>
</comment>
<dbReference type="InterPro" id="IPR001437">
    <property type="entry name" value="Tscrpt_elong_fac_GreA/B_C"/>
</dbReference>
<evidence type="ECO:0000313" key="3">
    <source>
        <dbReference type="Proteomes" id="UP000034676"/>
    </source>
</evidence>
<dbReference type="Pfam" id="PF01272">
    <property type="entry name" value="GreA_GreB"/>
    <property type="match status" value="1"/>
</dbReference>
<dbReference type="InterPro" id="IPR036953">
    <property type="entry name" value="GreA/GreB_C_sf"/>
</dbReference>
<name>A0A0G0X3N2_9BACT</name>
<gene>
    <name evidence="2" type="ORF">UU42_C0016G0014</name>
</gene>
<proteinExistence type="predicted"/>
<dbReference type="SUPFAM" id="SSF54534">
    <property type="entry name" value="FKBP-like"/>
    <property type="match status" value="1"/>
</dbReference>
<keyword evidence="2" id="KW-0648">Protein biosynthesis</keyword>
<evidence type="ECO:0000313" key="2">
    <source>
        <dbReference type="EMBL" id="KKR91280.1"/>
    </source>
</evidence>
<feature type="domain" description="Transcription elongation factor GreA/GreB C-terminal" evidence="1">
    <location>
        <begin position="116"/>
        <end position="151"/>
    </location>
</feature>
<dbReference type="EMBL" id="LCAO01000016">
    <property type="protein sequence ID" value="KKR91280.1"/>
    <property type="molecule type" value="Genomic_DNA"/>
</dbReference>
<dbReference type="InterPro" id="IPR018151">
    <property type="entry name" value="TF_GreA/GreB_CS"/>
</dbReference>
<dbReference type="Proteomes" id="UP000034676">
    <property type="component" value="Unassembled WGS sequence"/>
</dbReference>
<dbReference type="GO" id="GO:0032784">
    <property type="term" value="P:regulation of DNA-templated transcription elongation"/>
    <property type="evidence" value="ECO:0007669"/>
    <property type="project" value="InterPro"/>
</dbReference>
<protein>
    <submittedName>
        <fullName evidence="2">Transcription elongation factor, GreA/GreB family protein</fullName>
    </submittedName>
</protein>
<dbReference type="Gene3D" id="3.10.50.30">
    <property type="entry name" value="Transcription elongation factor, GreA/GreB, C-terminal domain"/>
    <property type="match status" value="1"/>
</dbReference>
<dbReference type="GO" id="GO:0003746">
    <property type="term" value="F:translation elongation factor activity"/>
    <property type="evidence" value="ECO:0007669"/>
    <property type="project" value="UniProtKB-KW"/>
</dbReference>
<reference evidence="2 3" key="1">
    <citation type="journal article" date="2015" name="Nature">
        <title>rRNA introns, odd ribosomes, and small enigmatic genomes across a large radiation of phyla.</title>
        <authorList>
            <person name="Brown C.T."/>
            <person name="Hug L.A."/>
            <person name="Thomas B.C."/>
            <person name="Sharon I."/>
            <person name="Castelle C.J."/>
            <person name="Singh A."/>
            <person name="Wilkins M.J."/>
            <person name="Williams K.H."/>
            <person name="Banfield J.F."/>
        </authorList>
    </citation>
    <scope>NUCLEOTIDE SEQUENCE [LARGE SCALE GENOMIC DNA]</scope>
</reference>
<evidence type="ECO:0000259" key="1">
    <source>
        <dbReference type="Pfam" id="PF01272"/>
    </source>
</evidence>
<accession>A0A0G0X3N2</accession>
<sequence length="154" mass="16776">MKNKSEIVRLLLLQLDEQISQYQTTLAETRKQVIDAPSASQSHSDTSKIQLSGLALGQEGRLREIEMATISLRNLNLSPRDRVVAGAVFVILGRDGERKSYFMFPGAQAVSVEVEGEIVTSISAKSPLGTAVLGKKKGDKATYIVGEVEIIEVF</sequence>
<dbReference type="GO" id="GO:0003677">
    <property type="term" value="F:DNA binding"/>
    <property type="evidence" value="ECO:0007669"/>
    <property type="project" value="InterPro"/>
</dbReference>
<keyword evidence="2" id="KW-0251">Elongation factor</keyword>
<organism evidence="2 3">
    <name type="scientific">Candidatus Woesebacteria bacterium GW2011_GWA1_41_13b</name>
    <dbReference type="NCBI Taxonomy" id="1618555"/>
    <lineage>
        <taxon>Bacteria</taxon>
        <taxon>Candidatus Woeseibacteriota</taxon>
    </lineage>
</organism>
<dbReference type="PROSITE" id="PS00830">
    <property type="entry name" value="GREAB_2"/>
    <property type="match status" value="1"/>
</dbReference>